<feature type="non-terminal residue" evidence="1">
    <location>
        <position position="88"/>
    </location>
</feature>
<dbReference type="Proteomes" id="UP000752696">
    <property type="component" value="Unassembled WGS sequence"/>
</dbReference>
<dbReference type="AlphaFoldDB" id="A0A6V7GVI9"/>
<name>A0A6V7GVI9_9HYME</name>
<keyword evidence="2" id="KW-1185">Reference proteome</keyword>
<reference evidence="1" key="1">
    <citation type="submission" date="2020-07" db="EMBL/GenBank/DDBJ databases">
        <authorList>
            <person name="Nazaruddin N."/>
        </authorList>
    </citation>
    <scope>NUCLEOTIDE SEQUENCE</scope>
</reference>
<feature type="non-terminal residue" evidence="1">
    <location>
        <position position="1"/>
    </location>
</feature>
<evidence type="ECO:0000313" key="1">
    <source>
        <dbReference type="EMBL" id="CAD1469322.1"/>
    </source>
</evidence>
<comment type="caution">
    <text evidence="1">The sequence shown here is derived from an EMBL/GenBank/DDBJ whole genome shotgun (WGS) entry which is preliminary data.</text>
</comment>
<accession>A0A6V7GVI9</accession>
<sequence>FVLNFLNFIDVRFGRGCPDLISVGDNESNAGYIEFEFNASVLSLLFFTTRGYILWSAGHANCDLLCIAGASHVILDQDDSQVSDRRGS</sequence>
<organism evidence="1 2">
    <name type="scientific">Heterotrigona itama</name>
    <dbReference type="NCBI Taxonomy" id="395501"/>
    <lineage>
        <taxon>Eukaryota</taxon>
        <taxon>Metazoa</taxon>
        <taxon>Ecdysozoa</taxon>
        <taxon>Arthropoda</taxon>
        <taxon>Hexapoda</taxon>
        <taxon>Insecta</taxon>
        <taxon>Pterygota</taxon>
        <taxon>Neoptera</taxon>
        <taxon>Endopterygota</taxon>
        <taxon>Hymenoptera</taxon>
        <taxon>Apocrita</taxon>
        <taxon>Aculeata</taxon>
        <taxon>Apoidea</taxon>
        <taxon>Anthophila</taxon>
        <taxon>Apidae</taxon>
        <taxon>Heterotrigona</taxon>
    </lineage>
</organism>
<evidence type="ECO:0000313" key="2">
    <source>
        <dbReference type="Proteomes" id="UP000752696"/>
    </source>
</evidence>
<gene>
    <name evidence="1" type="ORF">MHI_LOCUS120913</name>
</gene>
<protein>
    <submittedName>
        <fullName evidence="1">Uncharacterized protein</fullName>
    </submittedName>
</protein>
<dbReference type="EMBL" id="CAJDYZ010002204">
    <property type="protein sequence ID" value="CAD1469322.1"/>
    <property type="molecule type" value="Genomic_DNA"/>
</dbReference>
<proteinExistence type="predicted"/>